<dbReference type="Pfam" id="PF00084">
    <property type="entry name" value="Sushi"/>
    <property type="match status" value="1"/>
</dbReference>
<evidence type="ECO:0000256" key="1">
    <source>
        <dbReference type="ARBA" id="ARBA00004613"/>
    </source>
</evidence>
<keyword evidence="4" id="KW-0732">Signal</keyword>
<dbReference type="InterPro" id="IPR000436">
    <property type="entry name" value="Sushi_SCR_CCP_dom"/>
</dbReference>
<evidence type="ECO:0000256" key="2">
    <source>
        <dbReference type="ARBA" id="ARBA00022525"/>
    </source>
</evidence>
<dbReference type="InterPro" id="IPR000742">
    <property type="entry name" value="EGF"/>
</dbReference>
<feature type="disulfide bond" evidence="8">
    <location>
        <begin position="233"/>
        <end position="260"/>
    </location>
</feature>
<evidence type="ECO:0000259" key="9">
    <source>
        <dbReference type="PROSITE" id="PS50923"/>
    </source>
</evidence>
<dbReference type="SUPFAM" id="SSF57535">
    <property type="entry name" value="Complement control module/SCR domain"/>
    <property type="match status" value="1"/>
</dbReference>
<dbReference type="GO" id="GO:0005509">
    <property type="term" value="F:calcium ion binding"/>
    <property type="evidence" value="ECO:0007669"/>
    <property type="project" value="InterPro"/>
</dbReference>
<dbReference type="InterPro" id="IPR001881">
    <property type="entry name" value="EGF-like_Ca-bd_dom"/>
</dbReference>
<dbReference type="FunFam" id="2.10.25.10:FF:000240">
    <property type="entry name" value="Vitamin K-dependent protein S"/>
    <property type="match status" value="1"/>
</dbReference>
<dbReference type="InterPro" id="IPR052080">
    <property type="entry name" value="vWF_C/EGF_Fibrillin"/>
</dbReference>
<comment type="caution">
    <text evidence="8">Lacks conserved residue(s) required for the propagation of feature annotation.</text>
</comment>
<dbReference type="Pfam" id="PF14670">
    <property type="entry name" value="FXa_inhibition"/>
    <property type="match status" value="1"/>
</dbReference>
<reference evidence="10" key="1">
    <citation type="submission" date="2025-08" db="UniProtKB">
        <authorList>
            <consortium name="RefSeq"/>
        </authorList>
    </citation>
    <scope>IDENTIFICATION</scope>
</reference>
<evidence type="ECO:0000256" key="5">
    <source>
        <dbReference type="ARBA" id="ARBA00022737"/>
    </source>
</evidence>
<organism evidence="10">
    <name type="scientific">Drosophila rhopaloa</name>
    <name type="common">Fruit fly</name>
    <dbReference type="NCBI Taxonomy" id="1041015"/>
    <lineage>
        <taxon>Eukaryota</taxon>
        <taxon>Metazoa</taxon>
        <taxon>Ecdysozoa</taxon>
        <taxon>Arthropoda</taxon>
        <taxon>Hexapoda</taxon>
        <taxon>Insecta</taxon>
        <taxon>Pterygota</taxon>
        <taxon>Neoptera</taxon>
        <taxon>Endopterygota</taxon>
        <taxon>Diptera</taxon>
        <taxon>Brachycera</taxon>
        <taxon>Muscomorpha</taxon>
        <taxon>Ephydroidea</taxon>
        <taxon>Drosophilidae</taxon>
        <taxon>Drosophila</taxon>
        <taxon>Sophophora</taxon>
    </lineage>
</organism>
<dbReference type="SMART" id="SM00179">
    <property type="entry name" value="EGF_CA"/>
    <property type="match status" value="3"/>
</dbReference>
<dbReference type="CDD" id="cd00033">
    <property type="entry name" value="CCP"/>
    <property type="match status" value="1"/>
</dbReference>
<evidence type="ECO:0000256" key="7">
    <source>
        <dbReference type="ARBA" id="ARBA00023180"/>
    </source>
</evidence>
<dbReference type="AlphaFoldDB" id="A0A6P4E658"/>
<gene>
    <name evidence="10" type="primary">LOC108037065</name>
</gene>
<evidence type="ECO:0000256" key="8">
    <source>
        <dbReference type="PROSITE-ProRule" id="PRU00302"/>
    </source>
</evidence>
<dbReference type="SMART" id="SM00181">
    <property type="entry name" value="EGF"/>
    <property type="match status" value="3"/>
</dbReference>
<accession>A0A6P4E658</accession>
<evidence type="ECO:0000313" key="10">
    <source>
        <dbReference type="RefSeq" id="XP_016969006.1"/>
    </source>
</evidence>
<evidence type="ECO:0000256" key="6">
    <source>
        <dbReference type="ARBA" id="ARBA00023157"/>
    </source>
</evidence>
<dbReference type="InterPro" id="IPR018097">
    <property type="entry name" value="EGF_Ca-bd_CS"/>
</dbReference>
<dbReference type="Gene3D" id="2.10.25.10">
    <property type="entry name" value="Laminin"/>
    <property type="match status" value="3"/>
</dbReference>
<dbReference type="PROSITE" id="PS50923">
    <property type="entry name" value="SUSHI"/>
    <property type="match status" value="1"/>
</dbReference>
<dbReference type="InterPro" id="IPR009030">
    <property type="entry name" value="Growth_fac_rcpt_cys_sf"/>
</dbReference>
<keyword evidence="3" id="KW-0245">EGF-like domain</keyword>
<dbReference type="SMART" id="SM00032">
    <property type="entry name" value="CCP"/>
    <property type="match status" value="1"/>
</dbReference>
<keyword evidence="6 8" id="KW-1015">Disulfide bond</keyword>
<dbReference type="OrthoDB" id="10045365at2759"/>
<dbReference type="RefSeq" id="XP_016969006.1">
    <property type="nucleotide sequence ID" value="XM_017113517.1"/>
</dbReference>
<evidence type="ECO:0000256" key="3">
    <source>
        <dbReference type="ARBA" id="ARBA00022536"/>
    </source>
</evidence>
<dbReference type="InterPro" id="IPR035976">
    <property type="entry name" value="Sushi/SCR/CCP_sf"/>
</dbReference>
<dbReference type="GO" id="GO:0005576">
    <property type="term" value="C:extracellular region"/>
    <property type="evidence" value="ECO:0007669"/>
    <property type="project" value="UniProtKB-SubCell"/>
</dbReference>
<sequence length="288" mass="31511">MIQAAVKVDIDECEESNGGCSQLCNNLPGEFVCSCKSGYEIDESDGKTCLDINECKDSALSWDCEGGCENLIGSYRCLPSTEGILVAPNQTLPEDNGVFSGTIVCKPGFEQSADGSECKDINECELKDKDPKTGRITQRYCEHIYENTKGSFRCHCPEGYNLLEDKQSCAMDGLPSSPKNNTIKDVDKTPIVETPCGKSCKVVKRCQHPPNGKVQCSAHPHKLSFKWNCLTTCNPGYVLQGPEHSTCYPSGRWEGAEPNCHPESRTEIITLSCSKTCPQVSYNTASLH</sequence>
<dbReference type="PROSITE" id="PS01187">
    <property type="entry name" value="EGF_CA"/>
    <property type="match status" value="1"/>
</dbReference>
<keyword evidence="7" id="KW-0325">Glycoprotein</keyword>
<keyword evidence="5" id="KW-0677">Repeat</keyword>
<name>A0A6P4E658_DRORH</name>
<keyword evidence="8" id="KW-0768">Sushi</keyword>
<dbReference type="Pfam" id="PF07645">
    <property type="entry name" value="EGF_CA"/>
    <property type="match status" value="2"/>
</dbReference>
<keyword evidence="2" id="KW-0964">Secreted</keyword>
<dbReference type="PANTHER" id="PTHR47333">
    <property type="entry name" value="VON WILLEBRAND FACTOR C AND EGF DOMAIN-CONTAINING PROTEIN"/>
    <property type="match status" value="1"/>
</dbReference>
<protein>
    <submittedName>
        <fullName evidence="10">Signal peptide, CUB and EGF-like domain-containing protein 2</fullName>
    </submittedName>
</protein>
<dbReference type="PANTHER" id="PTHR47333:SF4">
    <property type="entry name" value="EGF-LIKE DOMAIN-CONTAINING PROTEIN"/>
    <property type="match status" value="1"/>
</dbReference>
<dbReference type="Gene3D" id="2.10.70.10">
    <property type="entry name" value="Complement Module, domain 1"/>
    <property type="match status" value="1"/>
</dbReference>
<comment type="subcellular location">
    <subcellularLocation>
        <location evidence="1">Secreted</location>
    </subcellularLocation>
</comment>
<feature type="domain" description="Sushi" evidence="9">
    <location>
        <begin position="204"/>
        <end position="262"/>
    </location>
</feature>
<dbReference type="SUPFAM" id="SSF57184">
    <property type="entry name" value="Growth factor receptor domain"/>
    <property type="match status" value="1"/>
</dbReference>
<evidence type="ECO:0000256" key="4">
    <source>
        <dbReference type="ARBA" id="ARBA00022729"/>
    </source>
</evidence>
<proteinExistence type="predicted"/>
<dbReference type="InterPro" id="IPR049883">
    <property type="entry name" value="NOTCH1_EGF-like"/>
</dbReference>